<name>A0A917ZLM0_9GAMM</name>
<dbReference type="Proteomes" id="UP000599578">
    <property type="component" value="Unassembled WGS sequence"/>
</dbReference>
<protein>
    <submittedName>
        <fullName evidence="1">Uncharacterized protein</fullName>
    </submittedName>
</protein>
<dbReference type="AlphaFoldDB" id="A0A917ZLM0"/>
<organism evidence="1 2">
    <name type="scientific">Marinobacterium nitratireducens</name>
    <dbReference type="NCBI Taxonomy" id="518897"/>
    <lineage>
        <taxon>Bacteria</taxon>
        <taxon>Pseudomonadati</taxon>
        <taxon>Pseudomonadota</taxon>
        <taxon>Gammaproteobacteria</taxon>
        <taxon>Oceanospirillales</taxon>
        <taxon>Oceanospirillaceae</taxon>
        <taxon>Marinobacterium</taxon>
    </lineage>
</organism>
<dbReference type="EMBL" id="BMLT01000008">
    <property type="protein sequence ID" value="GGO84721.1"/>
    <property type="molecule type" value="Genomic_DNA"/>
</dbReference>
<proteinExistence type="predicted"/>
<sequence length="75" mass="8387">MEVDVRAVGESKRYWQLGMGLFGAGTDTETHRKRRPCGDRFVSGLINPESDTAATDLWVRRLLTTILAGARRLLP</sequence>
<evidence type="ECO:0000313" key="1">
    <source>
        <dbReference type="EMBL" id="GGO84721.1"/>
    </source>
</evidence>
<keyword evidence="2" id="KW-1185">Reference proteome</keyword>
<accession>A0A917ZLM0</accession>
<comment type="caution">
    <text evidence="1">The sequence shown here is derived from an EMBL/GenBank/DDBJ whole genome shotgun (WGS) entry which is preliminary data.</text>
</comment>
<evidence type="ECO:0000313" key="2">
    <source>
        <dbReference type="Proteomes" id="UP000599578"/>
    </source>
</evidence>
<reference evidence="1 2" key="1">
    <citation type="journal article" date="2014" name="Int. J. Syst. Evol. Microbiol.">
        <title>Complete genome sequence of Corynebacterium casei LMG S-19264T (=DSM 44701T), isolated from a smear-ripened cheese.</title>
        <authorList>
            <consortium name="US DOE Joint Genome Institute (JGI-PGF)"/>
            <person name="Walter F."/>
            <person name="Albersmeier A."/>
            <person name="Kalinowski J."/>
            <person name="Ruckert C."/>
        </authorList>
    </citation>
    <scope>NUCLEOTIDE SEQUENCE [LARGE SCALE GENOMIC DNA]</scope>
    <source>
        <strain evidence="1 2">CGMCC 1.7286</strain>
    </source>
</reference>
<gene>
    <name evidence="1" type="ORF">GCM10011348_31600</name>
</gene>